<dbReference type="STRING" id="1314777.A0A164WHD2"/>
<dbReference type="InterPro" id="IPR038986">
    <property type="entry name" value="Clr2"/>
</dbReference>
<feature type="compositionally biased region" description="Pro residues" evidence="1">
    <location>
        <begin position="165"/>
        <end position="174"/>
    </location>
</feature>
<feature type="compositionally biased region" description="Basic and acidic residues" evidence="1">
    <location>
        <begin position="71"/>
        <end position="82"/>
    </location>
</feature>
<dbReference type="PANTHER" id="PTHR38046">
    <property type="entry name" value="CRYPTIC LOCI REGULATOR 2"/>
    <property type="match status" value="1"/>
</dbReference>
<dbReference type="Pfam" id="PF16761">
    <property type="entry name" value="Clr2_transil"/>
    <property type="match status" value="1"/>
</dbReference>
<dbReference type="AlphaFoldDB" id="A0A164WHD2"/>
<name>A0A164WHD2_9AGAM</name>
<feature type="region of interest" description="Disordered" evidence="1">
    <location>
        <begin position="1"/>
        <end position="177"/>
    </location>
</feature>
<evidence type="ECO:0000313" key="4">
    <source>
        <dbReference type="Proteomes" id="UP000076722"/>
    </source>
</evidence>
<evidence type="ECO:0000313" key="3">
    <source>
        <dbReference type="EMBL" id="KZS95043.1"/>
    </source>
</evidence>
<dbReference type="EMBL" id="KV419402">
    <property type="protein sequence ID" value="KZS95043.1"/>
    <property type="molecule type" value="Genomic_DNA"/>
</dbReference>
<dbReference type="GO" id="GO:0033553">
    <property type="term" value="C:rDNA heterochromatin"/>
    <property type="evidence" value="ECO:0007669"/>
    <property type="project" value="TreeGrafter"/>
</dbReference>
<feature type="compositionally biased region" description="Basic residues" evidence="1">
    <location>
        <begin position="116"/>
        <end position="132"/>
    </location>
</feature>
<dbReference type="PANTHER" id="PTHR38046:SF1">
    <property type="entry name" value="CRYPTIC LOCI REGULATOR 2"/>
    <property type="match status" value="1"/>
</dbReference>
<dbReference type="InterPro" id="IPR031915">
    <property type="entry name" value="Clr2_N"/>
</dbReference>
<keyword evidence="4" id="KW-1185">Reference proteome</keyword>
<feature type="domain" description="Cryptic loci regulator 2 N-terminal" evidence="2">
    <location>
        <begin position="268"/>
        <end position="334"/>
    </location>
</feature>
<protein>
    <recommendedName>
        <fullName evidence="2">Cryptic loci regulator 2 N-terminal domain-containing protein</fullName>
    </recommendedName>
</protein>
<proteinExistence type="predicted"/>
<dbReference type="GO" id="GO:0031934">
    <property type="term" value="C:mating-type region heterochromatin"/>
    <property type="evidence" value="ECO:0007669"/>
    <property type="project" value="TreeGrafter"/>
</dbReference>
<dbReference type="Proteomes" id="UP000076722">
    <property type="component" value="Unassembled WGS sequence"/>
</dbReference>
<gene>
    <name evidence="3" type="ORF">SISNIDRAFT_452359</name>
</gene>
<evidence type="ECO:0000259" key="2">
    <source>
        <dbReference type="Pfam" id="PF16761"/>
    </source>
</evidence>
<feature type="compositionally biased region" description="Acidic residues" evidence="1">
    <location>
        <begin position="149"/>
        <end position="158"/>
    </location>
</feature>
<reference evidence="3 4" key="1">
    <citation type="journal article" date="2016" name="Mol. Biol. Evol.">
        <title>Comparative Genomics of Early-Diverging Mushroom-Forming Fungi Provides Insights into the Origins of Lignocellulose Decay Capabilities.</title>
        <authorList>
            <person name="Nagy L.G."/>
            <person name="Riley R."/>
            <person name="Tritt A."/>
            <person name="Adam C."/>
            <person name="Daum C."/>
            <person name="Floudas D."/>
            <person name="Sun H."/>
            <person name="Yadav J.S."/>
            <person name="Pangilinan J."/>
            <person name="Larsson K.H."/>
            <person name="Matsuura K."/>
            <person name="Barry K."/>
            <person name="Labutti K."/>
            <person name="Kuo R."/>
            <person name="Ohm R.A."/>
            <person name="Bhattacharya S.S."/>
            <person name="Shirouzu T."/>
            <person name="Yoshinaga Y."/>
            <person name="Martin F.M."/>
            <person name="Grigoriev I.V."/>
            <person name="Hibbett D.S."/>
        </authorList>
    </citation>
    <scope>NUCLEOTIDE SEQUENCE [LARGE SCALE GENOMIC DNA]</scope>
    <source>
        <strain evidence="3 4">HHB9708</strain>
    </source>
</reference>
<sequence>MNSNSVSDFPSPPVNPRNGKSRSTDQTSSSHGPTSPPPNPVTSTLSPPSLNSSSNASASTSSPTSSSIRRTVGDEDIAKLYDSKTWNRRSALAVTSRPQTHEVDHGTGRPGALLSKRTHHPVTPRKASKSPRVHLSSSPNFRAPSPPSSDEEESEADSFESLFGPEPPSPIAPKPKPKLKDFLRGLEISFPPGSSDGIFDESTTPNYPLSLSESDSLTPNFHDVNYMDILPLRHKSSIKWLKKIGHYIAQFFLLPLFPSGVFPDHVKYRLKAWPDGYRLYIHRSGDRQCPRKDLYLYGSKRVKCFRSPEEFFEHAVWLMKGGEGSGEDCECQHCAGEESLNSMRGRKRKTLKILKA</sequence>
<accession>A0A164WHD2</accession>
<dbReference type="GO" id="GO:0070824">
    <property type="term" value="C:SHREC complex"/>
    <property type="evidence" value="ECO:0007669"/>
    <property type="project" value="InterPro"/>
</dbReference>
<organism evidence="3 4">
    <name type="scientific">Sistotremastrum niveocremeum HHB9708</name>
    <dbReference type="NCBI Taxonomy" id="1314777"/>
    <lineage>
        <taxon>Eukaryota</taxon>
        <taxon>Fungi</taxon>
        <taxon>Dikarya</taxon>
        <taxon>Basidiomycota</taxon>
        <taxon>Agaricomycotina</taxon>
        <taxon>Agaricomycetes</taxon>
        <taxon>Sistotremastrales</taxon>
        <taxon>Sistotremastraceae</taxon>
        <taxon>Sertulicium</taxon>
        <taxon>Sertulicium niveocremeum</taxon>
    </lineage>
</organism>
<dbReference type="OrthoDB" id="2421327at2759"/>
<evidence type="ECO:0000256" key="1">
    <source>
        <dbReference type="SAM" id="MobiDB-lite"/>
    </source>
</evidence>
<feature type="compositionally biased region" description="Low complexity" evidence="1">
    <location>
        <begin position="41"/>
        <end position="67"/>
    </location>
</feature>
<dbReference type="GO" id="GO:0030466">
    <property type="term" value="P:silent mating-type cassette heterochromatin formation"/>
    <property type="evidence" value="ECO:0007669"/>
    <property type="project" value="TreeGrafter"/>
</dbReference>